<evidence type="ECO:0000256" key="7">
    <source>
        <dbReference type="ARBA" id="ARBA00022989"/>
    </source>
</evidence>
<feature type="transmembrane region" description="Helical" evidence="9">
    <location>
        <begin position="40"/>
        <end position="59"/>
    </location>
</feature>
<dbReference type="NCBIfam" id="NF002493">
    <property type="entry name" value="PRK01816.1"/>
    <property type="match status" value="1"/>
</dbReference>
<evidence type="ECO:0000313" key="10">
    <source>
        <dbReference type="EMBL" id="RUO68193.1"/>
    </source>
</evidence>
<keyword evidence="8 9" id="KW-0472">Membrane</keyword>
<sequence length="144" mass="16608">MSQSFFHTLRDGKTYAETWPHHSVVAAMTESRVIPMTRKGVKWVPGIAVINALLTWQFLPQEQLATGIMLSLIMLSLPLQGIYWLGWRSQQQLKPQLKRWYLELRQKLEAQGIPVKAANNKAPRYMDLAIVLRQALDQLPPHEH</sequence>
<keyword evidence="5" id="KW-0997">Cell inner membrane</keyword>
<name>A0A432YY40_9GAMM</name>
<evidence type="ECO:0000256" key="9">
    <source>
        <dbReference type="SAM" id="Phobius"/>
    </source>
</evidence>
<proteinExistence type="inferred from homology"/>
<evidence type="ECO:0000256" key="2">
    <source>
        <dbReference type="ARBA" id="ARBA00009474"/>
    </source>
</evidence>
<evidence type="ECO:0000256" key="3">
    <source>
        <dbReference type="ARBA" id="ARBA00018831"/>
    </source>
</evidence>
<evidence type="ECO:0000256" key="8">
    <source>
        <dbReference type="ARBA" id="ARBA00023136"/>
    </source>
</evidence>
<evidence type="ECO:0000256" key="5">
    <source>
        <dbReference type="ARBA" id="ARBA00022519"/>
    </source>
</evidence>
<dbReference type="GO" id="GO:0005886">
    <property type="term" value="C:plasma membrane"/>
    <property type="evidence" value="ECO:0007669"/>
    <property type="project" value="UniProtKB-SubCell"/>
</dbReference>
<keyword evidence="4" id="KW-1003">Cell membrane</keyword>
<dbReference type="InterPro" id="IPR007334">
    <property type="entry name" value="UPF0208"/>
</dbReference>
<reference evidence="10 11" key="1">
    <citation type="journal article" date="2011" name="Front. Microbiol.">
        <title>Genomic signatures of strain selection and enhancement in Bacillus atrophaeus var. globigii, a historical biowarfare simulant.</title>
        <authorList>
            <person name="Gibbons H.S."/>
            <person name="Broomall S.M."/>
            <person name="McNew L.A."/>
            <person name="Daligault H."/>
            <person name="Chapman C."/>
            <person name="Bruce D."/>
            <person name="Karavis M."/>
            <person name="Krepps M."/>
            <person name="McGregor P.A."/>
            <person name="Hong C."/>
            <person name="Park K.H."/>
            <person name="Akmal A."/>
            <person name="Feldman A."/>
            <person name="Lin J.S."/>
            <person name="Chang W.E."/>
            <person name="Higgs B.W."/>
            <person name="Demirev P."/>
            <person name="Lindquist J."/>
            <person name="Liem A."/>
            <person name="Fochler E."/>
            <person name="Read T.D."/>
            <person name="Tapia R."/>
            <person name="Johnson S."/>
            <person name="Bishop-Lilly K.A."/>
            <person name="Detter C."/>
            <person name="Han C."/>
            <person name="Sozhamannan S."/>
            <person name="Rosenzweig C.N."/>
            <person name="Skowronski E.W."/>
        </authorList>
    </citation>
    <scope>NUCLEOTIDE SEQUENCE [LARGE SCALE GENOMIC DNA]</scope>
    <source>
        <strain evidence="10 11">TPS4-2</strain>
    </source>
</reference>
<evidence type="ECO:0000256" key="6">
    <source>
        <dbReference type="ARBA" id="ARBA00022692"/>
    </source>
</evidence>
<evidence type="ECO:0000313" key="11">
    <source>
        <dbReference type="Proteomes" id="UP000288361"/>
    </source>
</evidence>
<dbReference type="AlphaFoldDB" id="A0A432YY40"/>
<keyword evidence="7 9" id="KW-1133">Transmembrane helix</keyword>
<organism evidence="10 11">
    <name type="scientific">Idiomarina piscisalsi</name>
    <dbReference type="NCBI Taxonomy" id="1096243"/>
    <lineage>
        <taxon>Bacteria</taxon>
        <taxon>Pseudomonadati</taxon>
        <taxon>Pseudomonadota</taxon>
        <taxon>Gammaproteobacteria</taxon>
        <taxon>Alteromonadales</taxon>
        <taxon>Idiomarinaceae</taxon>
        <taxon>Idiomarina</taxon>
    </lineage>
</organism>
<evidence type="ECO:0000256" key="1">
    <source>
        <dbReference type="ARBA" id="ARBA00004429"/>
    </source>
</evidence>
<dbReference type="EMBL" id="PIQA01000001">
    <property type="protein sequence ID" value="RUO68193.1"/>
    <property type="molecule type" value="Genomic_DNA"/>
</dbReference>
<comment type="similarity">
    <text evidence="2">Belongs to the UPF0208 family.</text>
</comment>
<dbReference type="Pfam" id="PF04217">
    <property type="entry name" value="DUF412"/>
    <property type="match status" value="1"/>
</dbReference>
<gene>
    <name evidence="10" type="ORF">CWI73_02740</name>
</gene>
<accession>A0A432YY40</accession>
<dbReference type="RefSeq" id="WP_126751438.1">
    <property type="nucleotide sequence ID" value="NZ_JBHUMT010000016.1"/>
</dbReference>
<comment type="caution">
    <text evidence="10">The sequence shown here is derived from an EMBL/GenBank/DDBJ whole genome shotgun (WGS) entry which is preliminary data.</text>
</comment>
<protein>
    <recommendedName>
        <fullName evidence="3">UPF0208 membrane protein YfbV</fullName>
    </recommendedName>
</protein>
<dbReference type="Proteomes" id="UP000288361">
    <property type="component" value="Unassembled WGS sequence"/>
</dbReference>
<keyword evidence="6 9" id="KW-0812">Transmembrane</keyword>
<comment type="subcellular location">
    <subcellularLocation>
        <location evidence="1">Cell inner membrane</location>
        <topology evidence="1">Multi-pass membrane protein</topology>
    </subcellularLocation>
</comment>
<feature type="transmembrane region" description="Helical" evidence="9">
    <location>
        <begin position="65"/>
        <end position="86"/>
    </location>
</feature>
<evidence type="ECO:0000256" key="4">
    <source>
        <dbReference type="ARBA" id="ARBA00022475"/>
    </source>
</evidence>